<dbReference type="NCBIfam" id="NF006034">
    <property type="entry name" value="PRK08176.1"/>
    <property type="match status" value="1"/>
</dbReference>
<dbReference type="PANTHER" id="PTHR10534:SF15">
    <property type="entry name" value="PYRIDOXINE_PYRIDOXAL_PYRIDOXAMINE KINASE"/>
    <property type="match status" value="1"/>
</dbReference>
<dbReference type="CDD" id="cd01173">
    <property type="entry name" value="pyridoxal_pyridoxamine_kinase"/>
    <property type="match status" value="1"/>
</dbReference>
<dbReference type="GO" id="GO:0008478">
    <property type="term" value="F:pyridoxal kinase activity"/>
    <property type="evidence" value="ECO:0007669"/>
    <property type="project" value="UniProtKB-EC"/>
</dbReference>
<dbReference type="InterPro" id="IPR004625">
    <property type="entry name" value="PyrdxlKinase"/>
</dbReference>
<dbReference type="GO" id="GO:0009443">
    <property type="term" value="P:pyridoxal 5'-phosphate salvage"/>
    <property type="evidence" value="ECO:0007669"/>
    <property type="project" value="InterPro"/>
</dbReference>
<keyword evidence="4 7" id="KW-0418">Kinase</keyword>
<name>A0A172WUZ0_STUST</name>
<feature type="domain" description="Pyridoxamine kinase/Phosphomethylpyrimidine kinase" evidence="6">
    <location>
        <begin position="90"/>
        <end position="272"/>
    </location>
</feature>
<evidence type="ECO:0000259" key="6">
    <source>
        <dbReference type="Pfam" id="PF08543"/>
    </source>
</evidence>
<dbReference type="InterPro" id="IPR013749">
    <property type="entry name" value="PM/HMP-P_kinase-1"/>
</dbReference>
<dbReference type="SUPFAM" id="SSF53613">
    <property type="entry name" value="Ribokinase-like"/>
    <property type="match status" value="1"/>
</dbReference>
<evidence type="ECO:0000256" key="5">
    <source>
        <dbReference type="ARBA" id="ARBA00022840"/>
    </source>
</evidence>
<keyword evidence="2" id="KW-0808">Transferase</keyword>
<keyword evidence="5" id="KW-0067">ATP-binding</keyword>
<evidence type="ECO:0000256" key="2">
    <source>
        <dbReference type="ARBA" id="ARBA00022679"/>
    </source>
</evidence>
<reference evidence="7 8" key="1">
    <citation type="submission" date="2016-05" db="EMBL/GenBank/DDBJ databases">
        <title>Genome sequence of Pseudomonas stutzeri 273 and identification of the exopolysaccharide biosynthesis locus.</title>
        <authorList>
            <person name="Wu S."/>
            <person name="Sun C."/>
        </authorList>
    </citation>
    <scope>NUCLEOTIDE SEQUENCE [LARGE SCALE GENOMIC DNA]</scope>
    <source>
        <strain evidence="7 8">273</strain>
    </source>
</reference>
<dbReference type="EC" id="2.7.1.35" evidence="1"/>
<sequence length="298" mass="31954">MTAGNDCAVSIKQPLPIDVISIQSQVVYGCVGNSIAVPVLHASGFSVGAIPTVLLSNTPHYATCHGGALPISWFAGYLKDLEAREVLRSVKTVLVGYLGNTTQAAVLARWLGTVLEKYPDIRVQLDPVLGDDDCGMYVEPAMVGAFQTHLLRFAHGITPNAFELARLSGRCVETVEQVIDAARGLLSGRTQWIVVTSAAQNEWPDERMYVVVVTKKHAQVIEHERVNVSPKGTGDFFSAALAASLLKGVELTKAVEFASRQVIASLALTLQSNSAELRLPEAEFSLSAKELPSCPSIV</sequence>
<evidence type="ECO:0000256" key="3">
    <source>
        <dbReference type="ARBA" id="ARBA00022741"/>
    </source>
</evidence>
<dbReference type="GO" id="GO:0008902">
    <property type="term" value="F:hydroxymethylpyrimidine kinase activity"/>
    <property type="evidence" value="ECO:0007669"/>
    <property type="project" value="TreeGrafter"/>
</dbReference>
<dbReference type="Gene3D" id="3.40.1190.20">
    <property type="match status" value="1"/>
</dbReference>
<evidence type="ECO:0000313" key="7">
    <source>
        <dbReference type="EMBL" id="ANF27334.1"/>
    </source>
</evidence>
<dbReference type="PANTHER" id="PTHR10534">
    <property type="entry name" value="PYRIDOXAL KINASE"/>
    <property type="match status" value="1"/>
</dbReference>
<accession>A0A172WUZ0</accession>
<evidence type="ECO:0000313" key="8">
    <source>
        <dbReference type="Proteomes" id="UP000077787"/>
    </source>
</evidence>
<protein>
    <recommendedName>
        <fullName evidence="1">pyridoxal kinase</fullName>
        <ecNumber evidence="1">2.7.1.35</ecNumber>
    </recommendedName>
</protein>
<dbReference type="EMBL" id="CP015641">
    <property type="protein sequence ID" value="ANF27334.1"/>
    <property type="molecule type" value="Genomic_DNA"/>
</dbReference>
<evidence type="ECO:0000256" key="4">
    <source>
        <dbReference type="ARBA" id="ARBA00022777"/>
    </source>
</evidence>
<gene>
    <name evidence="7" type="primary">pdxK</name>
    <name evidence="7" type="ORF">PS273GM_20465</name>
</gene>
<proteinExistence type="predicted"/>
<dbReference type="GO" id="GO:0005524">
    <property type="term" value="F:ATP binding"/>
    <property type="evidence" value="ECO:0007669"/>
    <property type="project" value="UniProtKB-KW"/>
</dbReference>
<dbReference type="Proteomes" id="UP000077787">
    <property type="component" value="Chromosome"/>
</dbReference>
<dbReference type="OrthoDB" id="9800808at2"/>
<organism evidence="7 8">
    <name type="scientific">Stutzerimonas stutzeri</name>
    <name type="common">Pseudomonas stutzeri</name>
    <dbReference type="NCBI Taxonomy" id="316"/>
    <lineage>
        <taxon>Bacteria</taxon>
        <taxon>Pseudomonadati</taxon>
        <taxon>Pseudomonadota</taxon>
        <taxon>Gammaproteobacteria</taxon>
        <taxon>Pseudomonadales</taxon>
        <taxon>Pseudomonadaceae</taxon>
        <taxon>Stutzerimonas</taxon>
    </lineage>
</organism>
<dbReference type="NCBIfam" id="TIGR00687">
    <property type="entry name" value="pyridox_kin"/>
    <property type="match status" value="1"/>
</dbReference>
<dbReference type="InterPro" id="IPR029056">
    <property type="entry name" value="Ribokinase-like"/>
</dbReference>
<dbReference type="Pfam" id="PF08543">
    <property type="entry name" value="Phos_pyr_kin"/>
    <property type="match status" value="1"/>
</dbReference>
<evidence type="ECO:0000256" key="1">
    <source>
        <dbReference type="ARBA" id="ARBA00012104"/>
    </source>
</evidence>
<dbReference type="AlphaFoldDB" id="A0A172WUZ0"/>
<keyword evidence="3" id="KW-0547">Nucleotide-binding</keyword>
<dbReference type="GO" id="GO:0005829">
    <property type="term" value="C:cytosol"/>
    <property type="evidence" value="ECO:0007669"/>
    <property type="project" value="TreeGrafter"/>
</dbReference>